<protein>
    <submittedName>
        <fullName evidence="1">Uncharacterized protein</fullName>
    </submittedName>
</protein>
<proteinExistence type="predicted"/>
<keyword evidence="2" id="KW-1185">Reference proteome</keyword>
<reference evidence="1 2" key="1">
    <citation type="submission" date="2015-05" db="EMBL/GenBank/DDBJ databases">
        <title>Evolution of Trichinella species and genotypes.</title>
        <authorList>
            <person name="Korhonen P.K."/>
            <person name="Edoardo P."/>
            <person name="Giuseppe L.R."/>
            <person name="Gasser R.B."/>
        </authorList>
    </citation>
    <scope>NUCLEOTIDE SEQUENCE [LARGE SCALE GENOMIC DNA]</scope>
    <source>
        <strain evidence="1">ISS10</strain>
    </source>
</reference>
<evidence type="ECO:0000313" key="2">
    <source>
        <dbReference type="Proteomes" id="UP000054721"/>
    </source>
</evidence>
<accession>A0A0V1KSG9</accession>
<dbReference type="Proteomes" id="UP000054721">
    <property type="component" value="Unassembled WGS sequence"/>
</dbReference>
<dbReference type="EMBL" id="JYDW01000270">
    <property type="protein sequence ID" value="KRZ50307.1"/>
    <property type="molecule type" value="Genomic_DNA"/>
</dbReference>
<evidence type="ECO:0000313" key="1">
    <source>
        <dbReference type="EMBL" id="KRZ50307.1"/>
    </source>
</evidence>
<comment type="caution">
    <text evidence="1">The sequence shown here is derived from an EMBL/GenBank/DDBJ whole genome shotgun (WGS) entry which is preliminary data.</text>
</comment>
<organism evidence="1 2">
    <name type="scientific">Trichinella nativa</name>
    <dbReference type="NCBI Taxonomy" id="6335"/>
    <lineage>
        <taxon>Eukaryota</taxon>
        <taxon>Metazoa</taxon>
        <taxon>Ecdysozoa</taxon>
        <taxon>Nematoda</taxon>
        <taxon>Enoplea</taxon>
        <taxon>Dorylaimia</taxon>
        <taxon>Trichinellida</taxon>
        <taxon>Trichinellidae</taxon>
        <taxon>Trichinella</taxon>
    </lineage>
</organism>
<dbReference type="OrthoDB" id="5918078at2759"/>
<gene>
    <name evidence="1" type="ORF">T02_5328</name>
</gene>
<dbReference type="AlphaFoldDB" id="A0A0V1KSG9"/>
<sequence>MFTRLLDSGLDDNVQSTVTGFQQVLWKFKQWLSIMNSSRDSKENKLRPLANRNYNLEESVITVNVYEHYSLCSEITDERLCNVTSMWVLDDSLIRGIDIEKILSPAEFHEMPSRSRDPGNARLMKNPELKDNKNKNYWYCVEMGFICKREEIKLTLESVQRKMGTQLSEKISEFLPEGIVGTSKNSTIPKLVRVNFFLHELSYSYRDQLLFSLRKIIPLSNKSEIVHFPPVMTNCLPPKKYILFSSFSFPLHLKKNSEVTASCSHIESDAVIIEPDESVVSETDGIPSFCGKCKIFFFVSSESLKDQDNDEKEN</sequence>
<name>A0A0V1KSG9_9BILA</name>